<evidence type="ECO:0000313" key="3">
    <source>
        <dbReference type="Proteomes" id="UP001374803"/>
    </source>
</evidence>
<dbReference type="RefSeq" id="WP_394836192.1">
    <property type="nucleotide sequence ID" value="NZ_CP089929.1"/>
</dbReference>
<evidence type="ECO:0000313" key="2">
    <source>
        <dbReference type="EMBL" id="WXB06543.1"/>
    </source>
</evidence>
<proteinExistence type="predicted"/>
<feature type="transmembrane region" description="Helical" evidence="1">
    <location>
        <begin position="118"/>
        <end position="138"/>
    </location>
</feature>
<dbReference type="PANTHER" id="PTHR35337">
    <property type="entry name" value="SLR1478 PROTEIN"/>
    <property type="match status" value="1"/>
</dbReference>
<name>A0ABZ2L6N4_9BACT</name>
<evidence type="ECO:0000256" key="1">
    <source>
        <dbReference type="SAM" id="Phobius"/>
    </source>
</evidence>
<keyword evidence="1" id="KW-0812">Transmembrane</keyword>
<protein>
    <submittedName>
        <fullName evidence="2">Stage II sporulation protein M</fullName>
    </submittedName>
</protein>
<dbReference type="Pfam" id="PF01944">
    <property type="entry name" value="SpoIIM"/>
    <property type="match status" value="1"/>
</dbReference>
<feature type="transmembrane region" description="Helical" evidence="1">
    <location>
        <begin position="213"/>
        <end position="234"/>
    </location>
</feature>
<reference evidence="2" key="1">
    <citation type="submission" date="2021-12" db="EMBL/GenBank/DDBJ databases">
        <title>Discovery of the Pendulisporaceae a myxobacterial family with distinct sporulation behavior and unique specialized metabolism.</title>
        <authorList>
            <person name="Garcia R."/>
            <person name="Popoff A."/>
            <person name="Bader C.D."/>
            <person name="Loehr J."/>
            <person name="Walesch S."/>
            <person name="Walt C."/>
            <person name="Boldt J."/>
            <person name="Bunk B."/>
            <person name="Haeckl F.J.F.P.J."/>
            <person name="Gunesch A.P."/>
            <person name="Birkelbach J."/>
            <person name="Nuebel U."/>
            <person name="Pietschmann T."/>
            <person name="Bach T."/>
            <person name="Mueller R."/>
        </authorList>
    </citation>
    <scope>NUCLEOTIDE SEQUENCE</scope>
    <source>
        <strain evidence="2">MSr11367</strain>
    </source>
</reference>
<feature type="transmembrane region" description="Helical" evidence="1">
    <location>
        <begin position="304"/>
        <end position="324"/>
    </location>
</feature>
<feature type="transmembrane region" description="Helical" evidence="1">
    <location>
        <begin position="278"/>
        <end position="298"/>
    </location>
</feature>
<feature type="transmembrane region" description="Helical" evidence="1">
    <location>
        <begin position="186"/>
        <end position="206"/>
    </location>
</feature>
<gene>
    <name evidence="2" type="ORF">LVJ94_04700</name>
</gene>
<dbReference type="InterPro" id="IPR002798">
    <property type="entry name" value="SpoIIM-like"/>
</dbReference>
<keyword evidence="3" id="KW-1185">Reference proteome</keyword>
<dbReference type="EMBL" id="CP089983">
    <property type="protein sequence ID" value="WXB06543.1"/>
    <property type="molecule type" value="Genomic_DNA"/>
</dbReference>
<dbReference type="Proteomes" id="UP001374803">
    <property type="component" value="Chromosome"/>
</dbReference>
<organism evidence="2 3">
    <name type="scientific">Pendulispora rubella</name>
    <dbReference type="NCBI Taxonomy" id="2741070"/>
    <lineage>
        <taxon>Bacteria</taxon>
        <taxon>Pseudomonadati</taxon>
        <taxon>Myxococcota</taxon>
        <taxon>Myxococcia</taxon>
        <taxon>Myxococcales</taxon>
        <taxon>Sorangiineae</taxon>
        <taxon>Pendulisporaceae</taxon>
        <taxon>Pendulispora</taxon>
    </lineage>
</organism>
<keyword evidence="1" id="KW-0472">Membrane</keyword>
<dbReference type="PANTHER" id="PTHR35337:SF1">
    <property type="entry name" value="SLR1478 PROTEIN"/>
    <property type="match status" value="1"/>
</dbReference>
<keyword evidence="1" id="KW-1133">Transmembrane helix</keyword>
<sequence length="334" mass="35385">MALTSHVTEAAFVERRNQDWAELERLTQRAANKNVSALEVQEVTRISPLYRDICADLARAQAARYSAPLVDYLHALTASAHSVLYALPPRPRFTFSLRGKKSALLAFPRAVRAHWPTMLLAAFLFFGPFLFGAIASIAEPSFAFRVVPESQLRPLVDGYAKGFSAGRQAGEGAMMAGFYVNNNVGIALRCFATGIFGGLGSAFYLVQNGLAIGAILGYVASQGAGGNLLLFIIGHSAFELGAIVIAGGAGMSLGWSIIAPGTKTRLASLQSAGRDVAVIVSGAAVMLLIAAAIEAFWSASSMPAGVKVAFGVLWLLVVLSYIFLAGQGEPWERT</sequence>
<accession>A0ABZ2L6N4</accession>
<feature type="transmembrane region" description="Helical" evidence="1">
    <location>
        <begin position="240"/>
        <end position="258"/>
    </location>
</feature>